<evidence type="ECO:0000313" key="5">
    <source>
        <dbReference type="Proteomes" id="UP001302573"/>
    </source>
</evidence>
<keyword evidence="2" id="KW-0012">Acyltransferase</keyword>
<feature type="domain" description="N-acetyltransferase" evidence="3">
    <location>
        <begin position="6"/>
        <end position="146"/>
    </location>
</feature>
<dbReference type="InterPro" id="IPR050832">
    <property type="entry name" value="Bact_Acetyltransf"/>
</dbReference>
<dbReference type="InterPro" id="IPR016181">
    <property type="entry name" value="Acyl_CoA_acyltransferase"/>
</dbReference>
<reference evidence="4 5" key="1">
    <citation type="submission" date="2023-12" db="EMBL/GenBank/DDBJ databases">
        <title>Pseudomonas machongensis sp. nov., isolated from wilted pepper plants (Capsicum annuum).</title>
        <authorList>
            <person name="Qiu M."/>
            <person name="Li Y."/>
            <person name="Liu Q."/>
            <person name="Zhang X."/>
            <person name="Huang Y."/>
            <person name="Guo R."/>
            <person name="Hu M."/>
            <person name="Zhou J."/>
            <person name="Zhou X."/>
        </authorList>
    </citation>
    <scope>NUCLEOTIDE SEQUENCE [LARGE SCALE GENOMIC DNA]</scope>
    <source>
        <strain evidence="4 5">MH2</strain>
    </source>
</reference>
<dbReference type="SUPFAM" id="SSF55729">
    <property type="entry name" value="Acyl-CoA N-acyltransferases (Nat)"/>
    <property type="match status" value="1"/>
</dbReference>
<keyword evidence="1" id="KW-0808">Transferase</keyword>
<sequence length="152" mass="17597">MTQLSLELVPATAGCRTFARDLTRRAMLPYYREFDLLWIEEAFDEAWSWREQWLVKAGEQVLGFCSLSQDRQALFIRELHLLPEYRGHGVGSWVLGQLAGWAAQRRLPLLRLMVFRSNPARRLYARSGFVEIGEDDCFVRMQRNVMVAGATS</sequence>
<dbReference type="Proteomes" id="UP001302573">
    <property type="component" value="Unassembled WGS sequence"/>
</dbReference>
<evidence type="ECO:0000313" key="4">
    <source>
        <dbReference type="EMBL" id="MEA5673484.1"/>
    </source>
</evidence>
<dbReference type="InterPro" id="IPR000182">
    <property type="entry name" value="GNAT_dom"/>
</dbReference>
<keyword evidence="5" id="KW-1185">Reference proteome</keyword>
<comment type="caution">
    <text evidence="4">The sequence shown here is derived from an EMBL/GenBank/DDBJ whole genome shotgun (WGS) entry which is preliminary data.</text>
</comment>
<accession>A0ABU5VL96</accession>
<dbReference type="PROSITE" id="PS51186">
    <property type="entry name" value="GNAT"/>
    <property type="match status" value="1"/>
</dbReference>
<evidence type="ECO:0000256" key="1">
    <source>
        <dbReference type="ARBA" id="ARBA00022679"/>
    </source>
</evidence>
<dbReference type="EMBL" id="JAYFUI010000187">
    <property type="protein sequence ID" value="MEA5673484.1"/>
    <property type="molecule type" value="Genomic_DNA"/>
</dbReference>
<evidence type="ECO:0000256" key="2">
    <source>
        <dbReference type="ARBA" id="ARBA00023315"/>
    </source>
</evidence>
<protein>
    <submittedName>
        <fullName evidence="4">GNAT family N-acetyltransferase</fullName>
    </submittedName>
</protein>
<dbReference type="Pfam" id="PF00583">
    <property type="entry name" value="Acetyltransf_1"/>
    <property type="match status" value="1"/>
</dbReference>
<dbReference type="PANTHER" id="PTHR43877">
    <property type="entry name" value="AMINOALKYLPHOSPHONATE N-ACETYLTRANSFERASE-RELATED-RELATED"/>
    <property type="match status" value="1"/>
</dbReference>
<organism evidence="4 5">
    <name type="scientific">Pseudomonas machongensis</name>
    <dbReference type="NCBI Taxonomy" id="3110229"/>
    <lineage>
        <taxon>Bacteria</taxon>
        <taxon>Pseudomonadati</taxon>
        <taxon>Pseudomonadota</taxon>
        <taxon>Gammaproteobacteria</taxon>
        <taxon>Pseudomonadales</taxon>
        <taxon>Pseudomonadaceae</taxon>
        <taxon>Pseudomonas</taxon>
    </lineage>
</organism>
<dbReference type="RefSeq" id="WP_323454014.1">
    <property type="nucleotide sequence ID" value="NZ_JAYFUI010000187.1"/>
</dbReference>
<dbReference type="Gene3D" id="3.40.630.30">
    <property type="match status" value="1"/>
</dbReference>
<name>A0ABU5VL96_9PSED</name>
<gene>
    <name evidence="4" type="ORF">VA602_19375</name>
</gene>
<proteinExistence type="predicted"/>
<dbReference type="CDD" id="cd04301">
    <property type="entry name" value="NAT_SF"/>
    <property type="match status" value="1"/>
</dbReference>
<evidence type="ECO:0000259" key="3">
    <source>
        <dbReference type="PROSITE" id="PS51186"/>
    </source>
</evidence>